<protein>
    <recommendedName>
        <fullName evidence="2">Peptidase S1 domain-containing protein</fullName>
    </recommendedName>
</protein>
<dbReference type="SUPFAM" id="SSF50494">
    <property type="entry name" value="Trypsin-like serine proteases"/>
    <property type="match status" value="1"/>
</dbReference>
<dbReference type="PROSITE" id="PS50240">
    <property type="entry name" value="TRYPSIN_DOM"/>
    <property type="match status" value="1"/>
</dbReference>
<accession>A0ABR1C516</accession>
<dbReference type="InterPro" id="IPR018114">
    <property type="entry name" value="TRYPSIN_HIS"/>
</dbReference>
<evidence type="ECO:0000259" key="2">
    <source>
        <dbReference type="PROSITE" id="PS50240"/>
    </source>
</evidence>
<evidence type="ECO:0000256" key="1">
    <source>
        <dbReference type="SAM" id="SignalP"/>
    </source>
</evidence>
<proteinExistence type="predicted"/>
<comment type="caution">
    <text evidence="3">The sequence shown here is derived from an EMBL/GenBank/DDBJ whole genome shotgun (WGS) entry which is preliminary data.</text>
</comment>
<dbReference type="InterPro" id="IPR043504">
    <property type="entry name" value="Peptidase_S1_PA_chymotrypsin"/>
</dbReference>
<reference evidence="3 4" key="1">
    <citation type="submission" date="2023-08" db="EMBL/GenBank/DDBJ databases">
        <title>A Necator americanus chromosomal reference genome.</title>
        <authorList>
            <person name="Ilik V."/>
            <person name="Petrzelkova K.J."/>
            <person name="Pardy F."/>
            <person name="Fuh T."/>
            <person name="Niatou-Singa F.S."/>
            <person name="Gouil Q."/>
            <person name="Baker L."/>
            <person name="Ritchie M.E."/>
            <person name="Jex A.R."/>
            <person name="Gazzola D."/>
            <person name="Li H."/>
            <person name="Toshio Fujiwara R."/>
            <person name="Zhan B."/>
            <person name="Aroian R.V."/>
            <person name="Pafco B."/>
            <person name="Schwarz E.M."/>
        </authorList>
    </citation>
    <scope>NUCLEOTIDE SEQUENCE [LARGE SCALE GENOMIC DNA]</scope>
    <source>
        <strain evidence="3 4">Aroian</strain>
        <tissue evidence="3">Whole animal</tissue>
    </source>
</reference>
<dbReference type="InterPro" id="IPR051333">
    <property type="entry name" value="CLIP_Serine_Protease"/>
</dbReference>
<name>A0ABR1C516_NECAM</name>
<evidence type="ECO:0000313" key="4">
    <source>
        <dbReference type="Proteomes" id="UP001303046"/>
    </source>
</evidence>
<keyword evidence="1" id="KW-0732">Signal</keyword>
<sequence length="276" mass="30901">MKALVFLLVIQQMSSFLIPKEENIAMKNQCLQPPTIDYFNKFKSIGGRQVLGNEFPCGVQISRRHILTAAHCVIKFDSNEYKKVCETQDYYEKRDLLSLDNFYIYVGSRCNHPVMCQYAYSPQKIHTHKQWGKCDGSLDLAIVELDGDADPHETHPICMPSKDTPLSKFLRAAGIGLDTTSPFGLYSRGLQVISVALNTTKSNDDLIRTWSSTASLCSGDSGGPLFQHNSAGKDVLMGIASTATRCELRLLTRRSYFVDVRNQLEWICEVTGVCSL</sequence>
<dbReference type="PRINTS" id="PR00722">
    <property type="entry name" value="CHYMOTRYPSIN"/>
</dbReference>
<organism evidence="3 4">
    <name type="scientific">Necator americanus</name>
    <name type="common">Human hookworm</name>
    <dbReference type="NCBI Taxonomy" id="51031"/>
    <lineage>
        <taxon>Eukaryota</taxon>
        <taxon>Metazoa</taxon>
        <taxon>Ecdysozoa</taxon>
        <taxon>Nematoda</taxon>
        <taxon>Chromadorea</taxon>
        <taxon>Rhabditida</taxon>
        <taxon>Rhabditina</taxon>
        <taxon>Rhabditomorpha</taxon>
        <taxon>Strongyloidea</taxon>
        <taxon>Ancylostomatidae</taxon>
        <taxon>Bunostominae</taxon>
        <taxon>Necator</taxon>
    </lineage>
</organism>
<dbReference type="PANTHER" id="PTHR24260">
    <property type="match status" value="1"/>
</dbReference>
<feature type="domain" description="Peptidase S1" evidence="2">
    <location>
        <begin position="44"/>
        <end position="272"/>
    </location>
</feature>
<dbReference type="Pfam" id="PF00089">
    <property type="entry name" value="Trypsin"/>
    <property type="match status" value="1"/>
</dbReference>
<dbReference type="InterPro" id="IPR001314">
    <property type="entry name" value="Peptidase_S1A"/>
</dbReference>
<dbReference type="Gene3D" id="2.40.10.10">
    <property type="entry name" value="Trypsin-like serine proteases"/>
    <property type="match status" value="1"/>
</dbReference>
<dbReference type="SMART" id="SM00020">
    <property type="entry name" value="Tryp_SPc"/>
    <property type="match status" value="1"/>
</dbReference>
<feature type="signal peptide" evidence="1">
    <location>
        <begin position="1"/>
        <end position="15"/>
    </location>
</feature>
<gene>
    <name evidence="3" type="primary">Necator_chrII.g5185</name>
    <name evidence="3" type="ORF">RB195_017393</name>
</gene>
<keyword evidence="4" id="KW-1185">Reference proteome</keyword>
<dbReference type="InterPro" id="IPR001254">
    <property type="entry name" value="Trypsin_dom"/>
</dbReference>
<dbReference type="PANTHER" id="PTHR24260:SF136">
    <property type="entry name" value="GH08193P-RELATED"/>
    <property type="match status" value="1"/>
</dbReference>
<feature type="chain" id="PRO_5045793142" description="Peptidase S1 domain-containing protein" evidence="1">
    <location>
        <begin position="16"/>
        <end position="276"/>
    </location>
</feature>
<dbReference type="PROSITE" id="PS00134">
    <property type="entry name" value="TRYPSIN_HIS"/>
    <property type="match status" value="1"/>
</dbReference>
<dbReference type="InterPro" id="IPR009003">
    <property type="entry name" value="Peptidase_S1_PA"/>
</dbReference>
<dbReference type="EMBL" id="JAVFWL010000002">
    <property type="protein sequence ID" value="KAK6733614.1"/>
    <property type="molecule type" value="Genomic_DNA"/>
</dbReference>
<dbReference type="Proteomes" id="UP001303046">
    <property type="component" value="Unassembled WGS sequence"/>
</dbReference>
<evidence type="ECO:0000313" key="3">
    <source>
        <dbReference type="EMBL" id="KAK6733614.1"/>
    </source>
</evidence>